<dbReference type="Gene3D" id="1.10.8.10">
    <property type="entry name" value="DNA helicase RuvA subunit, C-terminal domain"/>
    <property type="match status" value="1"/>
</dbReference>
<evidence type="ECO:0000256" key="3">
    <source>
        <dbReference type="ARBA" id="ARBA00022691"/>
    </source>
</evidence>
<evidence type="ECO:0000313" key="6">
    <source>
        <dbReference type="EMBL" id="SIN86660.1"/>
    </source>
</evidence>
<comment type="catalytic activity">
    <reaction evidence="4">
        <text>L-glutaminyl-[ribosomal protein uL3] + S-adenosyl-L-methionine = N(5)-methyl-L-glutaminyl-[ribosomal protein uL3] + S-adenosyl-L-homocysteine + H(+)</text>
        <dbReference type="Rhea" id="RHEA:45020"/>
        <dbReference type="Rhea" id="RHEA-COMP:11063"/>
        <dbReference type="Rhea" id="RHEA-COMP:11064"/>
        <dbReference type="ChEBI" id="CHEBI:15378"/>
        <dbReference type="ChEBI" id="CHEBI:30011"/>
        <dbReference type="ChEBI" id="CHEBI:57856"/>
        <dbReference type="ChEBI" id="CHEBI:59789"/>
        <dbReference type="ChEBI" id="CHEBI:61891"/>
        <dbReference type="EC" id="2.1.1.298"/>
    </reaction>
</comment>
<dbReference type="RefSeq" id="WP_074201082.1">
    <property type="nucleotide sequence ID" value="NZ_FSRE01000002.1"/>
</dbReference>
<dbReference type="InterPro" id="IPR017127">
    <property type="entry name" value="Ribosome_uL3_MTase"/>
</dbReference>
<dbReference type="NCBIfam" id="TIGR00536">
    <property type="entry name" value="hemK_fam"/>
    <property type="match status" value="1"/>
</dbReference>
<dbReference type="SUPFAM" id="SSF53335">
    <property type="entry name" value="S-adenosyl-L-methionine-dependent methyltransferases"/>
    <property type="match status" value="1"/>
</dbReference>
<dbReference type="HAMAP" id="MF_02125">
    <property type="entry name" value="L3_methyltr_PrmB"/>
    <property type="match status" value="1"/>
</dbReference>
<sequence length="312" mass="35396">MTRINYQYDGLETIADFVRWGATLFQQAGLCFGHGTDNSYDEAMFMVFSALKLPWDLPERYWQARLSMAERARITQLFQQRIETRKPAAYLTGEAWFAGLPFYVNEHVLVPRSPIAELIARGFDGWLQPERVERILDMCTGSGCIGIASLQAFPDARVDLVDISPEALDVAQRNIARHRVEGQVRTIESDLFANLQGERYDLIVSNPPYVDAIEMAHLPPEFQQEPSLGLAAGEDGLDLVRRMLAEAKDHLTEQGVLVVEVGVSWMNLVEAYPELPFYWFEFEQGGEGVFALNRSELVAFDDILQQRKDTKT</sequence>
<evidence type="ECO:0000313" key="7">
    <source>
        <dbReference type="Proteomes" id="UP000198461"/>
    </source>
</evidence>
<dbReference type="Gene3D" id="3.40.50.150">
    <property type="entry name" value="Vaccinia Virus protein VP39"/>
    <property type="match status" value="1"/>
</dbReference>
<dbReference type="OrthoDB" id="9800643at2"/>
<organism evidence="6 7">
    <name type="scientific">Sulfurivirga caldicuralii</name>
    <dbReference type="NCBI Taxonomy" id="364032"/>
    <lineage>
        <taxon>Bacteria</taxon>
        <taxon>Pseudomonadati</taxon>
        <taxon>Pseudomonadota</taxon>
        <taxon>Gammaproteobacteria</taxon>
        <taxon>Thiotrichales</taxon>
        <taxon>Piscirickettsiaceae</taxon>
        <taxon>Sulfurivirga</taxon>
    </lineage>
</organism>
<keyword evidence="1 4" id="KW-0489">Methyltransferase</keyword>
<comment type="similarity">
    <text evidence="4">Belongs to the protein N5-glutamine methyltransferase family. PrmB subfamily.</text>
</comment>
<evidence type="ECO:0000256" key="4">
    <source>
        <dbReference type="HAMAP-Rule" id="MF_02125"/>
    </source>
</evidence>
<dbReference type="PANTHER" id="PTHR47806:SF1">
    <property type="entry name" value="RIBOSOMAL PROTEIN UL3 GLUTAMINE METHYLTRANSFERASE"/>
    <property type="match status" value="1"/>
</dbReference>
<dbReference type="InterPro" id="IPR004556">
    <property type="entry name" value="HemK-like"/>
</dbReference>
<dbReference type="STRING" id="364032.SAMN05443662_0778"/>
<keyword evidence="3 4" id="KW-0949">S-adenosyl-L-methionine</keyword>
<dbReference type="Pfam" id="PF05175">
    <property type="entry name" value="MTS"/>
    <property type="match status" value="1"/>
</dbReference>
<dbReference type="GO" id="GO:0005829">
    <property type="term" value="C:cytosol"/>
    <property type="evidence" value="ECO:0007669"/>
    <property type="project" value="TreeGrafter"/>
</dbReference>
<evidence type="ECO:0000256" key="2">
    <source>
        <dbReference type="ARBA" id="ARBA00022679"/>
    </source>
</evidence>
<dbReference type="PANTHER" id="PTHR47806">
    <property type="entry name" value="50S RIBOSOMAL PROTEIN L3 GLUTAMINE METHYLTRANSFERASE"/>
    <property type="match status" value="1"/>
</dbReference>
<dbReference type="InterPro" id="IPR007848">
    <property type="entry name" value="Small_mtfrase_dom"/>
</dbReference>
<dbReference type="GO" id="GO:0003676">
    <property type="term" value="F:nucleic acid binding"/>
    <property type="evidence" value="ECO:0007669"/>
    <property type="project" value="InterPro"/>
</dbReference>
<keyword evidence="2 4" id="KW-0808">Transferase</keyword>
<keyword evidence="7" id="KW-1185">Reference proteome</keyword>
<gene>
    <name evidence="4" type="primary">prmB</name>
    <name evidence="6" type="ORF">SAMN05443662_0778</name>
</gene>
<dbReference type="CDD" id="cd02440">
    <property type="entry name" value="AdoMet_MTases"/>
    <property type="match status" value="1"/>
</dbReference>
<accession>A0A1N6EUK0</accession>
<feature type="domain" description="Methyltransferase small" evidence="5">
    <location>
        <begin position="129"/>
        <end position="213"/>
    </location>
</feature>
<dbReference type="PIRSF" id="PIRSF037167">
    <property type="entry name" value="Mtase_YfcB_prd"/>
    <property type="match status" value="1"/>
</dbReference>
<dbReference type="EMBL" id="FSRE01000002">
    <property type="protein sequence ID" value="SIN86660.1"/>
    <property type="molecule type" value="Genomic_DNA"/>
</dbReference>
<dbReference type="InterPro" id="IPR029063">
    <property type="entry name" value="SAM-dependent_MTases_sf"/>
</dbReference>
<protein>
    <recommendedName>
        <fullName evidence="4">Ribosomal protein uL3 glutamine methyltransferase</fullName>
        <shortName evidence="4">uL3 MTase</shortName>
        <ecNumber evidence="4">2.1.1.298</ecNumber>
    </recommendedName>
    <alternativeName>
        <fullName evidence="4">N5-glutamine methyltransferase PrmB</fullName>
    </alternativeName>
</protein>
<dbReference type="InterPro" id="IPR002052">
    <property type="entry name" value="DNA_methylase_N6_adenine_CS"/>
</dbReference>
<evidence type="ECO:0000259" key="5">
    <source>
        <dbReference type="Pfam" id="PF05175"/>
    </source>
</evidence>
<keyword evidence="6" id="KW-0689">Ribosomal protein</keyword>
<dbReference type="GO" id="GO:0032259">
    <property type="term" value="P:methylation"/>
    <property type="evidence" value="ECO:0007669"/>
    <property type="project" value="UniProtKB-KW"/>
</dbReference>
<comment type="function">
    <text evidence="4">Methylates ribosomal protein uL3 on a specific glutamine residue.</text>
</comment>
<dbReference type="GO" id="GO:0005840">
    <property type="term" value="C:ribosome"/>
    <property type="evidence" value="ECO:0007669"/>
    <property type="project" value="UniProtKB-KW"/>
</dbReference>
<dbReference type="Proteomes" id="UP000198461">
    <property type="component" value="Unassembled WGS sequence"/>
</dbReference>
<proteinExistence type="inferred from homology"/>
<dbReference type="GO" id="GO:0036009">
    <property type="term" value="F:protein-glutamine N-methyltransferase activity"/>
    <property type="evidence" value="ECO:0007669"/>
    <property type="project" value="UniProtKB-UniRule"/>
</dbReference>
<dbReference type="EC" id="2.1.1.298" evidence="4"/>
<name>A0A1N6EUK0_9GAMM</name>
<dbReference type="PROSITE" id="PS00092">
    <property type="entry name" value="N6_MTASE"/>
    <property type="match status" value="1"/>
</dbReference>
<dbReference type="AlphaFoldDB" id="A0A1N6EUK0"/>
<dbReference type="NCBIfam" id="TIGR03533">
    <property type="entry name" value="L3_gln_methyl"/>
    <property type="match status" value="1"/>
</dbReference>
<evidence type="ECO:0000256" key="1">
    <source>
        <dbReference type="ARBA" id="ARBA00022603"/>
    </source>
</evidence>
<keyword evidence="6" id="KW-0687">Ribonucleoprotein</keyword>
<reference evidence="6 7" key="1">
    <citation type="submission" date="2016-11" db="EMBL/GenBank/DDBJ databases">
        <authorList>
            <person name="Jaros S."/>
            <person name="Januszkiewicz K."/>
            <person name="Wedrychowicz H."/>
        </authorList>
    </citation>
    <scope>NUCLEOTIDE SEQUENCE [LARGE SCALE GENOMIC DNA]</scope>
    <source>
        <strain evidence="6 7">DSM 17737</strain>
    </source>
</reference>